<dbReference type="PANTHER" id="PTHR35609">
    <property type="entry name" value="MACRO DOMAIN-CONTAINING PROTEIN"/>
    <property type="match status" value="1"/>
</dbReference>
<protein>
    <submittedName>
        <fullName evidence="1">Uncharacterized protein</fullName>
    </submittedName>
</protein>
<accession>A0A9N8GZZ6</accession>
<name>A0A9N8GZZ6_9STRA</name>
<dbReference type="AlphaFoldDB" id="A0A9N8GZZ6"/>
<dbReference type="EMBL" id="CAICTM010000011">
    <property type="protein sequence ID" value="CAB9496928.1"/>
    <property type="molecule type" value="Genomic_DNA"/>
</dbReference>
<dbReference type="Proteomes" id="UP001153069">
    <property type="component" value="Unassembled WGS sequence"/>
</dbReference>
<evidence type="ECO:0000313" key="2">
    <source>
        <dbReference type="Proteomes" id="UP001153069"/>
    </source>
</evidence>
<gene>
    <name evidence="1" type="ORF">SEMRO_11_G008880.1</name>
</gene>
<dbReference type="OrthoDB" id="46844at2759"/>
<comment type="caution">
    <text evidence="1">The sequence shown here is derived from an EMBL/GenBank/DDBJ whole genome shotgun (WGS) entry which is preliminary data.</text>
</comment>
<reference evidence="1" key="1">
    <citation type="submission" date="2020-06" db="EMBL/GenBank/DDBJ databases">
        <authorList>
            <consortium name="Plant Systems Biology data submission"/>
        </authorList>
    </citation>
    <scope>NUCLEOTIDE SEQUENCE</scope>
    <source>
        <strain evidence="1">D6</strain>
    </source>
</reference>
<evidence type="ECO:0000313" key="1">
    <source>
        <dbReference type="EMBL" id="CAB9496928.1"/>
    </source>
</evidence>
<organism evidence="1 2">
    <name type="scientific">Seminavis robusta</name>
    <dbReference type="NCBI Taxonomy" id="568900"/>
    <lineage>
        <taxon>Eukaryota</taxon>
        <taxon>Sar</taxon>
        <taxon>Stramenopiles</taxon>
        <taxon>Ochrophyta</taxon>
        <taxon>Bacillariophyta</taxon>
        <taxon>Bacillariophyceae</taxon>
        <taxon>Bacillariophycidae</taxon>
        <taxon>Naviculales</taxon>
        <taxon>Naviculaceae</taxon>
        <taxon>Seminavis</taxon>
    </lineage>
</organism>
<keyword evidence="2" id="KW-1185">Reference proteome</keyword>
<sequence length="375" mass="41978">MLSSSASKDFFTRLFGFRELAYAKTQKRLMKMARFEAQELEFYPRERCTFEIGKRSVSAGLFSMPSVGELQQHVDQLYSSLKERNLIPNSGVIRLSNCVGEARDMHCQLKQHAVVQAASQFNLLEMVGPGVTPEKGITGYEFDRTQGPACAIACASGTAYRNYLVPVVTNTGEEQQRGQTKGHQINTLQDIETYLEEQHGISEPWRVKNGYVESAPSLLQPVNDLLEREPAVADEMIRRLRIGVQQDCQVTDDADSVRLVTQTYNSAISISYSLLSTKRWEPVAKVVLNGTYKATFLVGVLEYLRAIEEGREPQPIFLTKVGGGVFGNEHSWIVQSMGEALHMASSYELPLDVRIVHYGCVDPESDAFVDMWSSN</sequence>
<proteinExistence type="predicted"/>
<dbReference type="PANTHER" id="PTHR35609:SF1">
    <property type="entry name" value="MACRO DOMAIN-CONTAINING PROTEIN"/>
    <property type="match status" value="1"/>
</dbReference>